<evidence type="ECO:0000256" key="2">
    <source>
        <dbReference type="ARBA" id="ARBA00023125"/>
    </source>
</evidence>
<gene>
    <name evidence="7" type="ORF">DEU51_104115</name>
</gene>
<dbReference type="Pfam" id="PF00239">
    <property type="entry name" value="Resolvase"/>
    <property type="match status" value="1"/>
</dbReference>
<organism evidence="7 8">
    <name type="scientific">Pseudomonas jessenii</name>
    <dbReference type="NCBI Taxonomy" id="77298"/>
    <lineage>
        <taxon>Bacteria</taxon>
        <taxon>Pseudomonadati</taxon>
        <taxon>Pseudomonadota</taxon>
        <taxon>Gammaproteobacteria</taxon>
        <taxon>Pseudomonadales</taxon>
        <taxon>Pseudomonadaceae</taxon>
        <taxon>Pseudomonas</taxon>
    </lineage>
</organism>
<dbReference type="EMBL" id="QRAV01000004">
    <property type="protein sequence ID" value="RDL22163.1"/>
    <property type="molecule type" value="Genomic_DNA"/>
</dbReference>
<sequence>MTVLAYVRVSTDDQSTDAQCHAIAQHYNIANDHWFHDEATSGATKALQRSGFKELFKFARKGDTLIVTAIDRLGRDTIDLLETVEALKAKGVAVVSMREGFDLSRPIGKAMLTMLAAVAELERSNIKARQMAGIARARATGQKLGAPKKIDDAAVHAWRKANLATIQETATQFQISVAAVKRACASKSPVIAEGHDHGR</sequence>
<dbReference type="GO" id="GO:0015074">
    <property type="term" value="P:DNA integration"/>
    <property type="evidence" value="ECO:0007669"/>
    <property type="project" value="UniProtKB-KW"/>
</dbReference>
<dbReference type="GO" id="GO:0000150">
    <property type="term" value="F:DNA strand exchange activity"/>
    <property type="evidence" value="ECO:0007669"/>
    <property type="project" value="InterPro"/>
</dbReference>
<keyword evidence="2" id="KW-0238">DNA-binding</keyword>
<name>A0A370SQZ2_PSEJE</name>
<dbReference type="CDD" id="cd03768">
    <property type="entry name" value="SR_ResInv"/>
    <property type="match status" value="1"/>
</dbReference>
<reference evidence="7 8" key="1">
    <citation type="submission" date="2018-07" db="EMBL/GenBank/DDBJ databases">
        <title>Genome sequencing of rice bacterial endophytes.</title>
        <authorList>
            <person name="Venturi V."/>
        </authorList>
    </citation>
    <scope>NUCLEOTIDE SEQUENCE [LARGE SCALE GENOMIC DNA]</scope>
    <source>
        <strain evidence="7 8">E2333</strain>
    </source>
</reference>
<dbReference type="SMART" id="SM00857">
    <property type="entry name" value="Resolvase"/>
    <property type="match status" value="1"/>
</dbReference>
<proteinExistence type="predicted"/>
<dbReference type="PROSITE" id="PS00397">
    <property type="entry name" value="RECOMBINASES_1"/>
    <property type="match status" value="1"/>
</dbReference>
<accession>A0A370SQZ2</accession>
<dbReference type="PANTHER" id="PTHR30461:SF2">
    <property type="entry name" value="SERINE RECOMBINASE PINE-RELATED"/>
    <property type="match status" value="1"/>
</dbReference>
<comment type="caution">
    <text evidence="7">The sequence shown here is derived from an EMBL/GenBank/DDBJ whole genome shotgun (WGS) entry which is preliminary data.</text>
</comment>
<dbReference type="InterPro" id="IPR050639">
    <property type="entry name" value="SSR_resolvase"/>
</dbReference>
<evidence type="ECO:0000256" key="5">
    <source>
        <dbReference type="PROSITE-ProRule" id="PRU10137"/>
    </source>
</evidence>
<evidence type="ECO:0000256" key="4">
    <source>
        <dbReference type="PIRSR" id="PIRSR606118-50"/>
    </source>
</evidence>
<dbReference type="Gene3D" id="3.40.50.1390">
    <property type="entry name" value="Resolvase, N-terminal catalytic domain"/>
    <property type="match status" value="1"/>
</dbReference>
<keyword evidence="3" id="KW-0233">DNA recombination</keyword>
<evidence type="ECO:0000256" key="1">
    <source>
        <dbReference type="ARBA" id="ARBA00022908"/>
    </source>
</evidence>
<protein>
    <submittedName>
        <fullName evidence="7">DNA invertase Pin-like site-specific DNA recombinase</fullName>
    </submittedName>
</protein>
<dbReference type="Proteomes" id="UP000255365">
    <property type="component" value="Unassembled WGS sequence"/>
</dbReference>
<dbReference type="AlphaFoldDB" id="A0A370SQZ2"/>
<feature type="domain" description="Resolvase/invertase-type recombinase catalytic" evidence="6">
    <location>
        <begin position="2"/>
        <end position="141"/>
    </location>
</feature>
<evidence type="ECO:0000313" key="8">
    <source>
        <dbReference type="Proteomes" id="UP000255365"/>
    </source>
</evidence>
<keyword evidence="1" id="KW-0229">DNA integration</keyword>
<dbReference type="PROSITE" id="PS00398">
    <property type="entry name" value="RECOMBINASES_2"/>
    <property type="match status" value="1"/>
</dbReference>
<dbReference type="InterPro" id="IPR036162">
    <property type="entry name" value="Resolvase-like_N_sf"/>
</dbReference>
<evidence type="ECO:0000259" key="6">
    <source>
        <dbReference type="PROSITE" id="PS51736"/>
    </source>
</evidence>
<evidence type="ECO:0000313" key="7">
    <source>
        <dbReference type="EMBL" id="RDL22163.1"/>
    </source>
</evidence>
<dbReference type="PROSITE" id="PS51736">
    <property type="entry name" value="RECOMBINASES_3"/>
    <property type="match status" value="1"/>
</dbReference>
<dbReference type="PANTHER" id="PTHR30461">
    <property type="entry name" value="DNA-INVERTASE FROM LAMBDOID PROPHAGE"/>
    <property type="match status" value="1"/>
</dbReference>
<feature type="active site" description="O-(5'-phospho-DNA)-serine intermediate" evidence="4 5">
    <location>
        <position position="10"/>
    </location>
</feature>
<dbReference type="InterPro" id="IPR006119">
    <property type="entry name" value="Resolv_N"/>
</dbReference>
<dbReference type="RefSeq" id="WP_115146485.1">
    <property type="nucleotide sequence ID" value="NZ_QRAV01000004.1"/>
</dbReference>
<dbReference type="GO" id="GO:0003677">
    <property type="term" value="F:DNA binding"/>
    <property type="evidence" value="ECO:0007669"/>
    <property type="project" value="UniProtKB-KW"/>
</dbReference>
<dbReference type="InterPro" id="IPR006118">
    <property type="entry name" value="Recombinase_CS"/>
</dbReference>
<evidence type="ECO:0000256" key="3">
    <source>
        <dbReference type="ARBA" id="ARBA00023172"/>
    </source>
</evidence>
<dbReference type="SUPFAM" id="SSF53041">
    <property type="entry name" value="Resolvase-like"/>
    <property type="match status" value="1"/>
</dbReference>